<name>A0A645J1C2_9ZZZZ</name>
<keyword evidence="1 2" id="KW-0808">Transferase</keyword>
<sequence length="105" mass="11315">MGGAMDLVSGARAVYVATTHFDKKGRSKLVKKCALPLTGAGVVSTIVTEYCVVRKRDGHMVLTEIAPNVDVNELLEKTAMSFEVSSDLCLMKGIEEECCCEEASK</sequence>
<dbReference type="InterPro" id="IPR037171">
    <property type="entry name" value="NagB/RpiA_transferase-like"/>
</dbReference>
<comment type="caution">
    <text evidence="2">The sequence shown here is derived from an EMBL/GenBank/DDBJ whole genome shotgun (WGS) entry which is preliminary data.</text>
</comment>
<gene>
    <name evidence="2" type="primary">atoA_6</name>
    <name evidence="2" type="ORF">SDC9_204664</name>
</gene>
<accession>A0A645J1C2</accession>
<dbReference type="Pfam" id="PF01144">
    <property type="entry name" value="CoA_trans"/>
    <property type="match status" value="1"/>
</dbReference>
<dbReference type="AlphaFoldDB" id="A0A645J1C2"/>
<protein>
    <submittedName>
        <fullName evidence="2">Acetate CoA-transferase subunit beta</fullName>
        <ecNumber evidence="2">2.8.3.8</ecNumber>
    </submittedName>
</protein>
<dbReference type="EC" id="2.8.3.8" evidence="2"/>
<dbReference type="Gene3D" id="3.40.1080.10">
    <property type="entry name" value="Glutaconate Coenzyme A-transferase"/>
    <property type="match status" value="1"/>
</dbReference>
<dbReference type="PANTHER" id="PTHR13707:SF60">
    <property type="entry name" value="ACETATE COA-TRANSFERASE SUBUNIT ALPHA"/>
    <property type="match status" value="1"/>
</dbReference>
<dbReference type="InterPro" id="IPR004165">
    <property type="entry name" value="CoA_trans_fam_I"/>
</dbReference>
<dbReference type="EMBL" id="VSSQ01127930">
    <property type="protein sequence ID" value="MPN56970.1"/>
    <property type="molecule type" value="Genomic_DNA"/>
</dbReference>
<evidence type="ECO:0000313" key="2">
    <source>
        <dbReference type="EMBL" id="MPN56970.1"/>
    </source>
</evidence>
<evidence type="ECO:0000256" key="1">
    <source>
        <dbReference type="ARBA" id="ARBA00022679"/>
    </source>
</evidence>
<proteinExistence type="predicted"/>
<organism evidence="2">
    <name type="scientific">bioreactor metagenome</name>
    <dbReference type="NCBI Taxonomy" id="1076179"/>
    <lineage>
        <taxon>unclassified sequences</taxon>
        <taxon>metagenomes</taxon>
        <taxon>ecological metagenomes</taxon>
    </lineage>
</organism>
<dbReference type="SUPFAM" id="SSF100950">
    <property type="entry name" value="NagB/RpiA/CoA transferase-like"/>
    <property type="match status" value="1"/>
</dbReference>
<dbReference type="GO" id="GO:0008775">
    <property type="term" value="F:acetate CoA-transferase activity"/>
    <property type="evidence" value="ECO:0007669"/>
    <property type="project" value="UniProtKB-EC"/>
</dbReference>
<dbReference type="PANTHER" id="PTHR13707">
    <property type="entry name" value="KETOACID-COENZYME A TRANSFERASE"/>
    <property type="match status" value="1"/>
</dbReference>
<reference evidence="2" key="1">
    <citation type="submission" date="2019-08" db="EMBL/GenBank/DDBJ databases">
        <authorList>
            <person name="Kucharzyk K."/>
            <person name="Murdoch R.W."/>
            <person name="Higgins S."/>
            <person name="Loffler F."/>
        </authorList>
    </citation>
    <scope>NUCLEOTIDE SEQUENCE</scope>
</reference>